<accession>A0A8X6PVK8</accession>
<dbReference type="SUPFAM" id="SSF50494">
    <property type="entry name" value="Trypsin-like serine proteases"/>
    <property type="match status" value="1"/>
</dbReference>
<evidence type="ECO:0000259" key="11">
    <source>
        <dbReference type="PROSITE" id="PS50240"/>
    </source>
</evidence>
<sequence>MMRGWGVKTCPLGGFSRKIGPYFNLISKTIFFGLDNENGVTFFLTTADEKEGPFEMKFTILLILFHLKDFTSGASLRNTELFNETINATETELNEDSENNSNTHTWDETSHESADLESFASRITPIGRKRPLYTSKTFFGSSQFDGIPRKLWKNGKNKEWTPLQTDRVRNLKSYFDLPKSSLRSNAKNENYHEKNAMYSKLSDDQSKYTNFKVDQIKYPNVMQKHNSRIDVSKHLNNSSIKSGNKISKSNSKDYWHNLDQLHGTETEVYGEHLLNTNKMDQEQQSYNADYSDDVKDNSDYLFKSLGTDFKEFWDDLSNSEGHSSNLSSTAETYSKEHLDYSSHVIEMDPKELSDLSNVDKTDLKEHFNDSSDSERLTSKDLNDFVEVESEKLPSESFEFYRENQKEHSDWKNFSDSKFLERPLLHTIPKTDIASELEENDDLSNSKKISNDVLSEDRKSGRIIDLFPRSNGTRECITPKGENGSCLSLTSCPLIETLNNYNTFLQYMCLTRGIFVGVCCPHNPVIEIIDSTENVTQNTVEEFKQPEEGCGHSANTRIVGGIMSSPHEWTWMVALLRRNRFFCGGVIINDWYILTAAHCVLGVRVKDLKVRLGEYNFNEKHSHQQDIPVAEIKRHALFITLTFQHDIALLKLRRQVEYTKFIGSICLPNPGRGSFSDINATVVGWGTVSFGGKASAVLRQVTIPVWDNDDCDKVYSFERINESFLCAGSPENGEDACQGDSGGPLMALNNEGRWEVIGIVSWGRRCGDPTYPGVYTRVTSYLDWIAENVR</sequence>
<evidence type="ECO:0000313" key="14">
    <source>
        <dbReference type="Proteomes" id="UP000887013"/>
    </source>
</evidence>
<dbReference type="PROSITE" id="PS00134">
    <property type="entry name" value="TRYPSIN_HIS"/>
    <property type="match status" value="1"/>
</dbReference>
<dbReference type="PROSITE" id="PS51888">
    <property type="entry name" value="CLIP"/>
    <property type="match status" value="1"/>
</dbReference>
<evidence type="ECO:0000256" key="9">
    <source>
        <dbReference type="RuleBase" id="RU363034"/>
    </source>
</evidence>
<feature type="domain" description="Peptidase S1" evidence="11">
    <location>
        <begin position="557"/>
        <end position="789"/>
    </location>
</feature>
<dbReference type="Pfam" id="PF00089">
    <property type="entry name" value="Trypsin"/>
    <property type="match status" value="1"/>
</dbReference>
<evidence type="ECO:0000259" key="12">
    <source>
        <dbReference type="PROSITE" id="PS51888"/>
    </source>
</evidence>
<reference evidence="13" key="1">
    <citation type="submission" date="2020-08" db="EMBL/GenBank/DDBJ databases">
        <title>Multicomponent nature underlies the extraordinary mechanical properties of spider dragline silk.</title>
        <authorList>
            <person name="Kono N."/>
            <person name="Nakamura H."/>
            <person name="Mori M."/>
            <person name="Yoshida Y."/>
            <person name="Ohtoshi R."/>
            <person name="Malay A.D."/>
            <person name="Moran D.A.P."/>
            <person name="Tomita M."/>
            <person name="Numata K."/>
            <person name="Arakawa K."/>
        </authorList>
    </citation>
    <scope>NUCLEOTIDE SEQUENCE</scope>
</reference>
<evidence type="ECO:0000256" key="6">
    <source>
        <dbReference type="ARBA" id="ARBA00022825"/>
    </source>
</evidence>
<keyword evidence="14" id="KW-1185">Reference proteome</keyword>
<evidence type="ECO:0000313" key="13">
    <source>
        <dbReference type="EMBL" id="GFT83460.1"/>
    </source>
</evidence>
<name>A0A8X6PVK8_NEPPI</name>
<dbReference type="SMART" id="SM00680">
    <property type="entry name" value="CLIP"/>
    <property type="match status" value="1"/>
</dbReference>
<dbReference type="Gene3D" id="3.30.1640.30">
    <property type="match status" value="1"/>
</dbReference>
<dbReference type="InterPro" id="IPR001314">
    <property type="entry name" value="Peptidase_S1A"/>
</dbReference>
<dbReference type="InterPro" id="IPR033116">
    <property type="entry name" value="TRYPSIN_SER"/>
</dbReference>
<dbReference type="InterPro" id="IPR009003">
    <property type="entry name" value="Peptidase_S1_PA"/>
</dbReference>
<dbReference type="FunFam" id="2.40.10.10:FF:000038">
    <property type="entry name" value="Serine protease"/>
    <property type="match status" value="1"/>
</dbReference>
<dbReference type="PANTHER" id="PTHR24252:SF7">
    <property type="entry name" value="HYALIN"/>
    <property type="match status" value="1"/>
</dbReference>
<dbReference type="AlphaFoldDB" id="A0A8X6PVK8"/>
<keyword evidence="7" id="KW-1015">Disulfide bond</keyword>
<dbReference type="GO" id="GO:0004252">
    <property type="term" value="F:serine-type endopeptidase activity"/>
    <property type="evidence" value="ECO:0007669"/>
    <property type="project" value="InterPro"/>
</dbReference>
<dbReference type="PROSITE" id="PS00135">
    <property type="entry name" value="TRYPSIN_SER"/>
    <property type="match status" value="1"/>
</dbReference>
<dbReference type="InterPro" id="IPR022700">
    <property type="entry name" value="CLIP"/>
</dbReference>
<comment type="similarity">
    <text evidence="8">Belongs to the peptidase S1 family. CLIP subfamily.</text>
</comment>
<comment type="caution">
    <text evidence="13">The sequence shown here is derived from an EMBL/GenBank/DDBJ whole genome shotgun (WGS) entry which is preliminary data.</text>
</comment>
<keyword evidence="4" id="KW-0732">Signal</keyword>
<organism evidence="13 14">
    <name type="scientific">Nephila pilipes</name>
    <name type="common">Giant wood spider</name>
    <name type="synonym">Nephila maculata</name>
    <dbReference type="NCBI Taxonomy" id="299642"/>
    <lineage>
        <taxon>Eukaryota</taxon>
        <taxon>Metazoa</taxon>
        <taxon>Ecdysozoa</taxon>
        <taxon>Arthropoda</taxon>
        <taxon>Chelicerata</taxon>
        <taxon>Arachnida</taxon>
        <taxon>Araneae</taxon>
        <taxon>Araneomorphae</taxon>
        <taxon>Entelegynae</taxon>
        <taxon>Araneoidea</taxon>
        <taxon>Nephilidae</taxon>
        <taxon>Nephila</taxon>
    </lineage>
</organism>
<dbReference type="GO" id="GO:0006508">
    <property type="term" value="P:proteolysis"/>
    <property type="evidence" value="ECO:0007669"/>
    <property type="project" value="UniProtKB-KW"/>
</dbReference>
<dbReference type="PRINTS" id="PR00722">
    <property type="entry name" value="CHYMOTRYPSIN"/>
</dbReference>
<dbReference type="InterPro" id="IPR018114">
    <property type="entry name" value="TRYPSIN_HIS"/>
</dbReference>
<dbReference type="Proteomes" id="UP000887013">
    <property type="component" value="Unassembled WGS sequence"/>
</dbReference>
<dbReference type="PROSITE" id="PS50240">
    <property type="entry name" value="TRYPSIN_DOM"/>
    <property type="match status" value="1"/>
</dbReference>
<dbReference type="InterPro" id="IPR038565">
    <property type="entry name" value="CLIP_sf"/>
</dbReference>
<feature type="domain" description="Clip" evidence="12">
    <location>
        <begin position="474"/>
        <end position="519"/>
    </location>
</feature>
<dbReference type="EMBL" id="BMAW01023587">
    <property type="protein sequence ID" value="GFT83460.1"/>
    <property type="molecule type" value="Genomic_DNA"/>
</dbReference>
<dbReference type="GO" id="GO:0005576">
    <property type="term" value="C:extracellular region"/>
    <property type="evidence" value="ECO:0007669"/>
    <property type="project" value="UniProtKB-SubCell"/>
</dbReference>
<keyword evidence="5 9" id="KW-0378">Hydrolase</keyword>
<evidence type="ECO:0000256" key="7">
    <source>
        <dbReference type="ARBA" id="ARBA00023157"/>
    </source>
</evidence>
<evidence type="ECO:0000256" key="4">
    <source>
        <dbReference type="ARBA" id="ARBA00022729"/>
    </source>
</evidence>
<feature type="region of interest" description="Disordered" evidence="10">
    <location>
        <begin position="91"/>
        <end position="110"/>
    </location>
</feature>
<gene>
    <name evidence="13" type="ORF">NPIL_304981</name>
</gene>
<evidence type="ECO:0000256" key="5">
    <source>
        <dbReference type="ARBA" id="ARBA00022801"/>
    </source>
</evidence>
<dbReference type="OrthoDB" id="5918597at2759"/>
<evidence type="ECO:0000256" key="3">
    <source>
        <dbReference type="ARBA" id="ARBA00022670"/>
    </source>
</evidence>
<dbReference type="CDD" id="cd00190">
    <property type="entry name" value="Tryp_SPc"/>
    <property type="match status" value="1"/>
</dbReference>
<evidence type="ECO:0000256" key="2">
    <source>
        <dbReference type="ARBA" id="ARBA00022525"/>
    </source>
</evidence>
<dbReference type="PANTHER" id="PTHR24252">
    <property type="entry name" value="ACROSIN-RELATED"/>
    <property type="match status" value="1"/>
</dbReference>
<dbReference type="InterPro" id="IPR043504">
    <property type="entry name" value="Peptidase_S1_PA_chymotrypsin"/>
</dbReference>
<dbReference type="SMART" id="SM00020">
    <property type="entry name" value="Tryp_SPc"/>
    <property type="match status" value="1"/>
</dbReference>
<keyword evidence="3 9" id="KW-0645">Protease</keyword>
<protein>
    <submittedName>
        <fullName evidence="13">Proclotting enzyme</fullName>
    </submittedName>
</protein>
<evidence type="ECO:0000256" key="8">
    <source>
        <dbReference type="ARBA" id="ARBA00024195"/>
    </source>
</evidence>
<comment type="subcellular location">
    <subcellularLocation>
        <location evidence="1">Secreted</location>
    </subcellularLocation>
</comment>
<keyword evidence="6 9" id="KW-0720">Serine protease</keyword>
<evidence type="ECO:0000256" key="10">
    <source>
        <dbReference type="SAM" id="MobiDB-lite"/>
    </source>
</evidence>
<evidence type="ECO:0000256" key="1">
    <source>
        <dbReference type="ARBA" id="ARBA00004613"/>
    </source>
</evidence>
<proteinExistence type="inferred from homology"/>
<keyword evidence="2" id="KW-0964">Secreted</keyword>
<dbReference type="Gene3D" id="2.40.10.10">
    <property type="entry name" value="Trypsin-like serine proteases"/>
    <property type="match status" value="1"/>
</dbReference>
<dbReference type="InterPro" id="IPR001254">
    <property type="entry name" value="Trypsin_dom"/>
</dbReference>